<dbReference type="EMBL" id="JAGETV010000007">
    <property type="protein sequence ID" value="MBO1927111.1"/>
    <property type="molecule type" value="Genomic_DNA"/>
</dbReference>
<proteinExistence type="inferred from homology"/>
<dbReference type="Gene3D" id="1.10.150.130">
    <property type="match status" value="1"/>
</dbReference>
<dbReference type="PANTHER" id="PTHR30629:SF2">
    <property type="entry name" value="PROPHAGE INTEGRASE INTS-RELATED"/>
    <property type="match status" value="1"/>
</dbReference>
<evidence type="ECO:0000256" key="1">
    <source>
        <dbReference type="ARBA" id="ARBA00008857"/>
    </source>
</evidence>
<keyword evidence="2" id="KW-0229">DNA integration</keyword>
<dbReference type="InterPro" id="IPR025166">
    <property type="entry name" value="Integrase_DNA_bind_dom"/>
</dbReference>
<dbReference type="CDD" id="cd00801">
    <property type="entry name" value="INT_P4_C"/>
    <property type="match status" value="1"/>
</dbReference>
<dbReference type="SUPFAM" id="SSF56349">
    <property type="entry name" value="DNA breaking-rejoining enzymes"/>
    <property type="match status" value="1"/>
</dbReference>
<evidence type="ECO:0000256" key="3">
    <source>
        <dbReference type="ARBA" id="ARBA00023125"/>
    </source>
</evidence>
<dbReference type="Pfam" id="PF00589">
    <property type="entry name" value="Phage_integrase"/>
    <property type="match status" value="1"/>
</dbReference>
<dbReference type="Proteomes" id="UP000664835">
    <property type="component" value="Unassembled WGS sequence"/>
</dbReference>
<dbReference type="InterPro" id="IPR050808">
    <property type="entry name" value="Phage_Integrase"/>
</dbReference>
<evidence type="ECO:0000313" key="6">
    <source>
        <dbReference type="EMBL" id="MBO1927111.1"/>
    </source>
</evidence>
<dbReference type="Gene3D" id="3.30.160.390">
    <property type="entry name" value="Integrase, DNA-binding domain"/>
    <property type="match status" value="1"/>
</dbReference>
<dbReference type="InterPro" id="IPR010998">
    <property type="entry name" value="Integrase_recombinase_N"/>
</dbReference>
<dbReference type="RefSeq" id="WP_208148557.1">
    <property type="nucleotide sequence ID" value="NZ_JAGETV010000007.1"/>
</dbReference>
<dbReference type="InterPro" id="IPR011010">
    <property type="entry name" value="DNA_brk_join_enz"/>
</dbReference>
<feature type="domain" description="Tyr recombinase" evidence="5">
    <location>
        <begin position="198"/>
        <end position="376"/>
    </location>
</feature>
<dbReference type="Pfam" id="PF13356">
    <property type="entry name" value="Arm-DNA-bind_3"/>
    <property type="match status" value="1"/>
</dbReference>
<gene>
    <name evidence="6" type="ORF">J3998_05935</name>
</gene>
<comment type="similarity">
    <text evidence="1">Belongs to the 'phage' integrase family.</text>
</comment>
<dbReference type="Gene3D" id="1.10.443.10">
    <property type="entry name" value="Intergrase catalytic core"/>
    <property type="match status" value="1"/>
</dbReference>
<comment type="caution">
    <text evidence="6">The sequence shown here is derived from an EMBL/GenBank/DDBJ whole genome shotgun (WGS) entry which is preliminary data.</text>
</comment>
<keyword evidence="4" id="KW-0233">DNA recombination</keyword>
<evidence type="ECO:0000259" key="5">
    <source>
        <dbReference type="PROSITE" id="PS51898"/>
    </source>
</evidence>
<dbReference type="PROSITE" id="PS51898">
    <property type="entry name" value="TYR_RECOMBINASE"/>
    <property type="match status" value="1"/>
</dbReference>
<evidence type="ECO:0000256" key="2">
    <source>
        <dbReference type="ARBA" id="ARBA00022908"/>
    </source>
</evidence>
<accession>A0ABS3Q498</accession>
<dbReference type="Pfam" id="PF22022">
    <property type="entry name" value="Phage_int_M"/>
    <property type="match status" value="1"/>
</dbReference>
<evidence type="ECO:0000256" key="4">
    <source>
        <dbReference type="ARBA" id="ARBA00023172"/>
    </source>
</evidence>
<protein>
    <submittedName>
        <fullName evidence="6">Tyrosine-type recombinase/integrase</fullName>
    </submittedName>
</protein>
<dbReference type="InterPro" id="IPR038488">
    <property type="entry name" value="Integrase_DNA-bd_sf"/>
</dbReference>
<keyword evidence="3" id="KW-0238">DNA-binding</keyword>
<sequence length="391" mass="44866">MPLTDVQVKNLKAKENAYKQSDKDGLYIHVSKTGHKSWRRDYRFNGKRQTITIGVYPILSLKEARLKNSELTALLHNKVDPKESKEKAKPKPTFKDVALEFMDKQLKGKKWTPGTFEKNSQKMEKNLFPFVSNKPIGDISPLEFLEALQPMEDRGVHATVKKVRGIAVQIFDYAILKGLCTTNPARGIAKALTPHKEHHYKTLTDTRDIAKLMQAINGYKGDFKTVVLLKLAPLTLTRPTELRSAKWDEFNFSAKEWRIPASKMKSRREHIVPLSKQALKLLQELQLVSGHREYLFFSNTAKTGFLSENTASKALHSLGFKGKMTVHGFRGMTSTRLNEMGWPSDVIERQLSHLEGNKTRAAYNHAEYLDQRREMMQEWADELDRITAREE</sequence>
<keyword evidence="7" id="KW-1185">Reference proteome</keyword>
<dbReference type="InterPro" id="IPR002104">
    <property type="entry name" value="Integrase_catalytic"/>
</dbReference>
<dbReference type="InterPro" id="IPR053876">
    <property type="entry name" value="Phage_int_M"/>
</dbReference>
<dbReference type="PANTHER" id="PTHR30629">
    <property type="entry name" value="PROPHAGE INTEGRASE"/>
    <property type="match status" value="1"/>
</dbReference>
<dbReference type="InterPro" id="IPR013762">
    <property type="entry name" value="Integrase-like_cat_sf"/>
</dbReference>
<reference evidence="6 7" key="1">
    <citation type="submission" date="2021-03" db="EMBL/GenBank/DDBJ databases">
        <title>Thiomicrorhabdus sp.nov.,novel sulfur-oxidizing bacteria isolated from coastal sediment.</title>
        <authorList>
            <person name="Liu X."/>
        </authorList>
    </citation>
    <scope>NUCLEOTIDE SEQUENCE [LARGE SCALE GENOMIC DNA]</scope>
    <source>
        <strain evidence="6 7">6S2-11</strain>
    </source>
</reference>
<evidence type="ECO:0000313" key="7">
    <source>
        <dbReference type="Proteomes" id="UP000664835"/>
    </source>
</evidence>
<organism evidence="6 7">
    <name type="scientific">Thiomicrorhabdus marina</name>
    <dbReference type="NCBI Taxonomy" id="2818442"/>
    <lineage>
        <taxon>Bacteria</taxon>
        <taxon>Pseudomonadati</taxon>
        <taxon>Pseudomonadota</taxon>
        <taxon>Gammaproteobacteria</taxon>
        <taxon>Thiotrichales</taxon>
        <taxon>Piscirickettsiaceae</taxon>
        <taxon>Thiomicrorhabdus</taxon>
    </lineage>
</organism>
<name>A0ABS3Q498_9GAMM</name>